<accession>D2V5B5</accession>
<protein>
    <submittedName>
        <fullName evidence="2">Predicted protein</fullName>
    </submittedName>
</protein>
<dbReference type="InterPro" id="IPR025197">
    <property type="entry name" value="DUF4116"/>
</dbReference>
<dbReference type="EMBL" id="GG738852">
    <property type="protein sequence ID" value="EFC48245.1"/>
    <property type="molecule type" value="Genomic_DNA"/>
</dbReference>
<sequence length="750" mass="89373">MKQLVKLGVLTHKLIKPQLFSSSSLARFSSSKFTLNTLQSERLEIVKKDGDELLINYEKFPESEYDKILNDEELIETSLKNSSDYNINMLTYQLIKYQSKLLTSNSNIMKIILSRNGNLLKYFPNYQNDRELVKIALQSNVQAFEFASQELRSDFELCNMALSINGSLMKYVTNEDVKNNKGIALNSIKNSETSFRYLSENLKSNLEFCKIVLKSNYRIFPYLPYELRNDESIFKLQPKVESLPFEYFGEDIKKNINFQKSMLQRGNSLSLILPYNTSIDIQQFAIKCNPENIDHVYNEIKLNREFIKECAKETNLTFNYVYNEFYNDREMSLWFCKCNAFNYAYINPLFEQDDQIKWVSTLEFFDRKYIENDIDLLKMFPEGLKYASETLKNNKRLVLYFIKQFNFNFNHASNGLKDDIDVVELALSRRYFRALEQTSLKLERNFILKMIEKSEGIPMRYFPSNSEFRKDPQVVMNTSKYRIYNIDGADEELLNNFQFIKQLLEQTYDNSGCIYQYVGSELKSNWEFIKYCVERNYCELYFIDKNYIVDYIELLEICIEKGEDPFRYIKGDILDERVLDLIEKYPQYMCTVYNILKYSKPEITMKINLVKYFTNIQEKYGNELKNSNEFKEFYMNFQEWKQDRELAKLVLKHQGHLLQFLNLELRNDVEIVQIAMEENEMNILFASEQIQSQYENIHFILKQVENSKIISIPKIENNDENNITKQRWSIIPSILRFFNDTFTFFRNSNK</sequence>
<reference evidence="2 3" key="1">
    <citation type="journal article" date="2010" name="Cell">
        <title>The genome of Naegleria gruberi illuminates early eukaryotic versatility.</title>
        <authorList>
            <person name="Fritz-Laylin L.K."/>
            <person name="Prochnik S.E."/>
            <person name="Ginger M.L."/>
            <person name="Dacks J.B."/>
            <person name="Carpenter M.L."/>
            <person name="Field M.C."/>
            <person name="Kuo A."/>
            <person name="Paredez A."/>
            <person name="Chapman J."/>
            <person name="Pham J."/>
            <person name="Shu S."/>
            <person name="Neupane R."/>
            <person name="Cipriano M."/>
            <person name="Mancuso J."/>
            <person name="Tu H."/>
            <person name="Salamov A."/>
            <person name="Lindquist E."/>
            <person name="Shapiro H."/>
            <person name="Lucas S."/>
            <person name="Grigoriev I.V."/>
            <person name="Cande W.Z."/>
            <person name="Fulton C."/>
            <person name="Rokhsar D.S."/>
            <person name="Dawson S.C."/>
        </authorList>
    </citation>
    <scope>NUCLEOTIDE SEQUENCE [LARGE SCALE GENOMIC DNA]</scope>
    <source>
        <strain evidence="2 3">NEG-M</strain>
    </source>
</reference>
<evidence type="ECO:0000313" key="2">
    <source>
        <dbReference type="EMBL" id="EFC48245.1"/>
    </source>
</evidence>
<dbReference type="GeneID" id="8861484"/>
<organism evidence="3">
    <name type="scientific">Naegleria gruberi</name>
    <name type="common">Amoeba</name>
    <dbReference type="NCBI Taxonomy" id="5762"/>
    <lineage>
        <taxon>Eukaryota</taxon>
        <taxon>Discoba</taxon>
        <taxon>Heterolobosea</taxon>
        <taxon>Tetramitia</taxon>
        <taxon>Eutetramitia</taxon>
        <taxon>Vahlkampfiidae</taxon>
        <taxon>Naegleria</taxon>
    </lineage>
</organism>
<dbReference type="RefSeq" id="XP_002680989.1">
    <property type="nucleotide sequence ID" value="XM_002680943.1"/>
</dbReference>
<dbReference type="KEGG" id="ngr:NAEGRDRAFT_64081"/>
<name>D2V5B5_NAEGR</name>
<evidence type="ECO:0000313" key="3">
    <source>
        <dbReference type="Proteomes" id="UP000006671"/>
    </source>
</evidence>
<keyword evidence="3" id="KW-1185">Reference proteome</keyword>
<dbReference type="Pfam" id="PF13475">
    <property type="entry name" value="DUF4116"/>
    <property type="match status" value="6"/>
</dbReference>
<evidence type="ECO:0000259" key="1">
    <source>
        <dbReference type="Pfam" id="PF13475"/>
    </source>
</evidence>
<feature type="domain" description="DUF4116" evidence="1">
    <location>
        <begin position="180"/>
        <end position="228"/>
    </location>
</feature>
<feature type="domain" description="DUF4116" evidence="1">
    <location>
        <begin position="510"/>
        <end position="546"/>
    </location>
</feature>
<dbReference type="AlphaFoldDB" id="D2V5B5"/>
<dbReference type="InParanoid" id="D2V5B5"/>
<feature type="domain" description="DUF4116" evidence="1">
    <location>
        <begin position="643"/>
        <end position="691"/>
    </location>
</feature>
<proteinExistence type="predicted"/>
<dbReference type="Proteomes" id="UP000006671">
    <property type="component" value="Unassembled WGS sequence"/>
</dbReference>
<dbReference type="VEuPathDB" id="AmoebaDB:NAEGRDRAFT_64081"/>
<feature type="domain" description="DUF4116" evidence="1">
    <location>
        <begin position="376"/>
        <end position="417"/>
    </location>
</feature>
<feature type="domain" description="DUF4116" evidence="1">
    <location>
        <begin position="285"/>
        <end position="325"/>
    </location>
</feature>
<feature type="domain" description="DUF4116" evidence="1">
    <location>
        <begin position="107"/>
        <end position="152"/>
    </location>
</feature>
<gene>
    <name evidence="2" type="ORF">NAEGRDRAFT_64081</name>
</gene>